<protein>
    <submittedName>
        <fullName evidence="1">Uncharacterized protein</fullName>
    </submittedName>
</protein>
<name>B5VI90_YEAS6</name>
<dbReference type="EMBL" id="ABSV01000803">
    <property type="protein sequence ID" value="EDZ72349.1"/>
    <property type="molecule type" value="Genomic_DNA"/>
</dbReference>
<gene>
    <name evidence="1" type="ORF">AWRI1631_70080</name>
</gene>
<dbReference type="Proteomes" id="UP000008988">
    <property type="component" value="Unassembled WGS sequence"/>
</dbReference>
<evidence type="ECO:0000313" key="1">
    <source>
        <dbReference type="EMBL" id="EDZ72349.1"/>
    </source>
</evidence>
<evidence type="ECO:0000313" key="2">
    <source>
        <dbReference type="Proteomes" id="UP000008988"/>
    </source>
</evidence>
<sequence>MIPTDLPSAILFWAKAAITAAPAPEPSSAGTILIG</sequence>
<dbReference type="AlphaFoldDB" id="B5VI90"/>
<proteinExistence type="predicted"/>
<comment type="caution">
    <text evidence="1">The sequence shown here is derived from an EMBL/GenBank/DDBJ whole genome shotgun (WGS) entry which is preliminary data.</text>
</comment>
<accession>B5VI90</accession>
<organism evidence="1 2">
    <name type="scientific">Saccharomyces cerevisiae (strain AWRI1631)</name>
    <name type="common">Baker's yeast</name>
    <dbReference type="NCBI Taxonomy" id="545124"/>
    <lineage>
        <taxon>Eukaryota</taxon>
        <taxon>Fungi</taxon>
        <taxon>Dikarya</taxon>
        <taxon>Ascomycota</taxon>
        <taxon>Saccharomycotina</taxon>
        <taxon>Saccharomycetes</taxon>
        <taxon>Saccharomycetales</taxon>
        <taxon>Saccharomycetaceae</taxon>
        <taxon>Saccharomyces</taxon>
    </lineage>
</organism>
<reference evidence="1 2" key="1">
    <citation type="journal article" date="2008" name="FEMS Yeast Res.">
        <title>Comparative genome analysis of a Saccharomyces cerevisiae wine strain.</title>
        <authorList>
            <person name="Borneman A.R."/>
            <person name="Forgan A.H."/>
            <person name="Pretorius I.S."/>
            <person name="Chambers P.J."/>
        </authorList>
    </citation>
    <scope>NUCLEOTIDE SEQUENCE [LARGE SCALE GENOMIC DNA]</scope>
    <source>
        <strain evidence="1 2">AWRI1631</strain>
    </source>
</reference>